<keyword evidence="4" id="KW-0418">Kinase</keyword>
<accession>A0ABM1EB92</accession>
<dbReference type="Proteomes" id="UP000695022">
    <property type="component" value="Unplaced"/>
</dbReference>
<dbReference type="PANTHER" id="PTHR24353:SF37">
    <property type="entry name" value="CAMP-DEPENDENT PROTEIN KINASE CATALYTIC SUBUNIT PRKX"/>
    <property type="match status" value="1"/>
</dbReference>
<dbReference type="SUPFAM" id="SSF56112">
    <property type="entry name" value="Protein kinase-like (PK-like)"/>
    <property type="match status" value="1"/>
</dbReference>
<evidence type="ECO:0000313" key="9">
    <source>
        <dbReference type="RefSeq" id="XP_014669463.1"/>
    </source>
</evidence>
<dbReference type="RefSeq" id="XP_014669463.1">
    <property type="nucleotide sequence ID" value="XM_014813977.1"/>
</dbReference>
<dbReference type="SMART" id="SM00220">
    <property type="entry name" value="S_TKc"/>
    <property type="match status" value="1"/>
</dbReference>
<dbReference type="InterPro" id="IPR000719">
    <property type="entry name" value="Prot_kinase_dom"/>
</dbReference>
<name>A0ABM1EB92_PRICU</name>
<gene>
    <name evidence="9" type="primary">LOC106810582</name>
</gene>
<dbReference type="PANTHER" id="PTHR24353">
    <property type="entry name" value="CYCLIC NUCLEOTIDE-DEPENDENT PROTEIN KINASE"/>
    <property type="match status" value="1"/>
</dbReference>
<evidence type="ECO:0000256" key="2">
    <source>
        <dbReference type="ARBA" id="ARBA00022679"/>
    </source>
</evidence>
<dbReference type="GeneID" id="106810582"/>
<dbReference type="Gene3D" id="1.10.510.10">
    <property type="entry name" value="Transferase(Phosphotransferase) domain 1"/>
    <property type="match status" value="1"/>
</dbReference>
<dbReference type="Pfam" id="PF00069">
    <property type="entry name" value="Pkinase"/>
    <property type="match status" value="1"/>
</dbReference>
<protein>
    <submittedName>
        <fullName evidence="9">Protein kinase DC2-like</fullName>
    </submittedName>
</protein>
<keyword evidence="8" id="KW-1185">Reference proteome</keyword>
<keyword evidence="3" id="KW-0547">Nucleotide-binding</keyword>
<evidence type="ECO:0000256" key="4">
    <source>
        <dbReference type="ARBA" id="ARBA00022777"/>
    </source>
</evidence>
<organism evidence="8 9">
    <name type="scientific">Priapulus caudatus</name>
    <name type="common">Priapulid worm</name>
    <dbReference type="NCBI Taxonomy" id="37621"/>
    <lineage>
        <taxon>Eukaryota</taxon>
        <taxon>Metazoa</taxon>
        <taxon>Ecdysozoa</taxon>
        <taxon>Scalidophora</taxon>
        <taxon>Priapulida</taxon>
        <taxon>Priapulimorpha</taxon>
        <taxon>Priapulimorphida</taxon>
        <taxon>Priapulidae</taxon>
        <taxon>Priapulus</taxon>
    </lineage>
</organism>
<dbReference type="InterPro" id="IPR000961">
    <property type="entry name" value="AGC-kinase_C"/>
</dbReference>
<dbReference type="PROSITE" id="PS50011">
    <property type="entry name" value="PROTEIN_KINASE_DOM"/>
    <property type="match status" value="1"/>
</dbReference>
<dbReference type="Gene3D" id="3.30.200.20">
    <property type="entry name" value="Phosphorylase Kinase, domain 1"/>
    <property type="match status" value="1"/>
</dbReference>
<sequence length="281" mass="32964">MANRRRRATKGSVQHFLTTRRTLLETVKHPFLVNLLWTSHDDTFLYMLFDYVCGGELFTYLRHAGNFDSATANFYTAEIVSALEYLHALAIVYRDMKPENLLLDKEGHLKITDFGFAKKLEDRTWTLCGTPEYLAPEIIQSKGHNKAVDWWALGILIYEMLIGYPPFFDDNPFGIYEKILTGVIEWPKHIDLVAKDLIRKLLVQDRTRRLGNMKRGAEDVKHHRWFKRIAWADVYQRKLQPPIVPNISHDGDTRNFEDYPDSHFVKPPPAQREDIEHFKDF</sequence>
<evidence type="ECO:0000256" key="1">
    <source>
        <dbReference type="ARBA" id="ARBA00022527"/>
    </source>
</evidence>
<dbReference type="InterPro" id="IPR008271">
    <property type="entry name" value="Ser/Thr_kinase_AS"/>
</dbReference>
<dbReference type="PROSITE" id="PS51285">
    <property type="entry name" value="AGC_KINASE_CTER"/>
    <property type="match status" value="1"/>
</dbReference>
<proteinExistence type="predicted"/>
<reference evidence="9" key="1">
    <citation type="submission" date="2025-08" db="UniProtKB">
        <authorList>
            <consortium name="RefSeq"/>
        </authorList>
    </citation>
    <scope>IDENTIFICATION</scope>
</reference>
<keyword evidence="5" id="KW-0067">ATP-binding</keyword>
<evidence type="ECO:0000259" key="6">
    <source>
        <dbReference type="PROSITE" id="PS50011"/>
    </source>
</evidence>
<feature type="domain" description="Protein kinase" evidence="6">
    <location>
        <begin position="1"/>
        <end position="226"/>
    </location>
</feature>
<keyword evidence="1" id="KW-0723">Serine/threonine-protein kinase</keyword>
<evidence type="ECO:0000256" key="3">
    <source>
        <dbReference type="ARBA" id="ARBA00022741"/>
    </source>
</evidence>
<evidence type="ECO:0000256" key="5">
    <source>
        <dbReference type="ARBA" id="ARBA00022840"/>
    </source>
</evidence>
<feature type="domain" description="AGC-kinase C-terminal" evidence="7">
    <location>
        <begin position="227"/>
        <end position="281"/>
    </location>
</feature>
<dbReference type="InterPro" id="IPR011009">
    <property type="entry name" value="Kinase-like_dom_sf"/>
</dbReference>
<dbReference type="SMART" id="SM00133">
    <property type="entry name" value="S_TK_X"/>
    <property type="match status" value="1"/>
</dbReference>
<dbReference type="PROSITE" id="PS00108">
    <property type="entry name" value="PROTEIN_KINASE_ST"/>
    <property type="match status" value="1"/>
</dbReference>
<evidence type="ECO:0000259" key="7">
    <source>
        <dbReference type="PROSITE" id="PS51285"/>
    </source>
</evidence>
<keyword evidence="2" id="KW-0808">Transferase</keyword>
<evidence type="ECO:0000313" key="8">
    <source>
        <dbReference type="Proteomes" id="UP000695022"/>
    </source>
</evidence>